<organism evidence="1">
    <name type="scientific">Amphimedon queenslandica</name>
    <name type="common">Sponge</name>
    <dbReference type="NCBI Taxonomy" id="400682"/>
    <lineage>
        <taxon>Eukaryota</taxon>
        <taxon>Metazoa</taxon>
        <taxon>Porifera</taxon>
        <taxon>Demospongiae</taxon>
        <taxon>Heteroscleromorpha</taxon>
        <taxon>Haplosclerida</taxon>
        <taxon>Niphatidae</taxon>
        <taxon>Amphimedon</taxon>
    </lineage>
</organism>
<proteinExistence type="predicted"/>
<reference evidence="1" key="1">
    <citation type="submission" date="2017-05" db="UniProtKB">
        <authorList>
            <consortium name="EnsemblMetazoa"/>
        </authorList>
    </citation>
    <scope>IDENTIFICATION</scope>
</reference>
<name>A0A1X7SUN5_AMPQE</name>
<accession>A0A1X7SUN5</accession>
<evidence type="ECO:0000313" key="1">
    <source>
        <dbReference type="EnsemblMetazoa" id="Aqu2.1.05793_001"/>
    </source>
</evidence>
<protein>
    <submittedName>
        <fullName evidence="1">Uncharacterized protein</fullName>
    </submittedName>
</protein>
<dbReference type="EnsemblMetazoa" id="Aqu2.1.05793_001">
    <property type="protein sequence ID" value="Aqu2.1.05793_001"/>
    <property type="gene ID" value="Aqu2.1.05793"/>
</dbReference>
<sequence>MGSNVQLFYKFGKFGLNRIHAS</sequence>
<dbReference type="InParanoid" id="A0A1X7SUN5"/>
<dbReference type="AlphaFoldDB" id="A0A1X7SUN5"/>